<dbReference type="AlphaFoldDB" id="A0A0K2U9X7"/>
<feature type="domain" description="MACPF" evidence="4">
    <location>
        <begin position="1"/>
        <end position="228"/>
    </location>
</feature>
<evidence type="ECO:0000256" key="3">
    <source>
        <dbReference type="ARBA" id="ARBA00022837"/>
    </source>
</evidence>
<accession>A0A0K2U9X7</accession>
<reference evidence="5" key="1">
    <citation type="submission" date="2014-05" db="EMBL/GenBank/DDBJ databases">
        <authorList>
            <person name="Chronopoulou M."/>
        </authorList>
    </citation>
    <scope>NUCLEOTIDE SEQUENCE</scope>
    <source>
        <tissue evidence="5">Whole organism</tissue>
    </source>
</reference>
<dbReference type="InterPro" id="IPR011992">
    <property type="entry name" value="EF-hand-dom_pair"/>
</dbReference>
<dbReference type="OrthoDB" id="10071520at2759"/>
<organism evidence="5">
    <name type="scientific">Lepeophtheirus salmonis</name>
    <name type="common">Salmon louse</name>
    <name type="synonym">Caligus salmonis</name>
    <dbReference type="NCBI Taxonomy" id="72036"/>
    <lineage>
        <taxon>Eukaryota</taxon>
        <taxon>Metazoa</taxon>
        <taxon>Ecdysozoa</taxon>
        <taxon>Arthropoda</taxon>
        <taxon>Crustacea</taxon>
        <taxon>Multicrustacea</taxon>
        <taxon>Hexanauplia</taxon>
        <taxon>Copepoda</taxon>
        <taxon>Siphonostomatoida</taxon>
        <taxon>Caligidae</taxon>
        <taxon>Lepeophtheirus</taxon>
    </lineage>
</organism>
<dbReference type="SUPFAM" id="SSF47473">
    <property type="entry name" value="EF-hand"/>
    <property type="match status" value="1"/>
</dbReference>
<feature type="non-terminal residue" evidence="5">
    <location>
        <position position="1"/>
    </location>
</feature>
<keyword evidence="2" id="KW-0677">Repeat</keyword>
<sequence>YIHTLKRRNYQSFRTYTRCGLFSFLQVEISQFLTPSFHPAFLGVLKYMEKQTSEVRQLRAFKKFIRDYGTHFLSASFLGNKISSYSFFNSFEKMKNGREKIGECGEIFAYKILGIDMGKKSGSKDNEDDKKMKRMEEDPCQNLTSRIYLPQDELIDRTEKSIFGNSVPKKGLEKWSEEKTKMLIPIKYQLSPIINLFTPENMDERYNVSSSTILKWFLPFYMKYCKVFEIQCFSPSGCGYDDTCTFEEQCIEDRSSATNYRCEASSWADITNWPAMGTNTVKDPDPPNITWFREHDSDSNGYLSLAELYAHEYPSQGWLGRRYTEAIDKLFVEADLNGDRYVDNGEYIKLHERHPWYSEQIAFLIINSDNDGYLTRGEFFEATKSSPDIQTMNFSYKQLENLVDGLIAIGDDDGDERISFSEYVKMSNDVFVDHFAPKYLKKVFKS</sequence>
<dbReference type="PROSITE" id="PS51412">
    <property type="entry name" value="MACPF_2"/>
    <property type="match status" value="1"/>
</dbReference>
<evidence type="ECO:0000256" key="2">
    <source>
        <dbReference type="ARBA" id="ARBA00022737"/>
    </source>
</evidence>
<dbReference type="InterPro" id="IPR018247">
    <property type="entry name" value="EF_Hand_1_Ca_BS"/>
</dbReference>
<name>A0A0K2U9X7_LEPSM</name>
<dbReference type="PANTHER" id="PTHR45942">
    <property type="entry name" value="PROTEIN PHOSPATASE 3 REGULATORY SUBUNIT B ALPHA ISOFORM TYPE 1"/>
    <property type="match status" value="1"/>
</dbReference>
<dbReference type="PROSITE" id="PS00018">
    <property type="entry name" value="EF_HAND_1"/>
    <property type="match status" value="2"/>
</dbReference>
<evidence type="ECO:0000259" key="4">
    <source>
        <dbReference type="PROSITE" id="PS51412"/>
    </source>
</evidence>
<evidence type="ECO:0000313" key="5">
    <source>
        <dbReference type="EMBL" id="CDW35039.1"/>
    </source>
</evidence>
<keyword evidence="3" id="KW-0106">Calcium</keyword>
<proteinExistence type="predicted"/>
<protein>
    <submittedName>
        <fullName evidence="5">Putative LOC100215169 [Hydra vulgaris]</fullName>
    </submittedName>
</protein>
<dbReference type="Gene3D" id="1.10.238.10">
    <property type="entry name" value="EF-hand"/>
    <property type="match status" value="2"/>
</dbReference>
<dbReference type="EMBL" id="HACA01017678">
    <property type="protein sequence ID" value="CDW35039.1"/>
    <property type="molecule type" value="Transcribed_RNA"/>
</dbReference>
<dbReference type="Pfam" id="PF01823">
    <property type="entry name" value="MACPF"/>
    <property type="match status" value="1"/>
</dbReference>
<keyword evidence="1" id="KW-0479">Metal-binding</keyword>
<dbReference type="GO" id="GO:0046872">
    <property type="term" value="F:metal ion binding"/>
    <property type="evidence" value="ECO:0007669"/>
    <property type="project" value="UniProtKB-KW"/>
</dbReference>
<dbReference type="InterPro" id="IPR020864">
    <property type="entry name" value="MACPF"/>
</dbReference>
<evidence type="ECO:0000256" key="1">
    <source>
        <dbReference type="ARBA" id="ARBA00022723"/>
    </source>
</evidence>